<dbReference type="InterPro" id="IPR029058">
    <property type="entry name" value="AB_hydrolase_fold"/>
</dbReference>
<dbReference type="GO" id="GO:0080030">
    <property type="term" value="F:methyl indole-3-acetate esterase activity"/>
    <property type="evidence" value="ECO:0007669"/>
    <property type="project" value="TreeGrafter"/>
</dbReference>
<gene>
    <name evidence="3" type="ORF">HS088_TW01G00552</name>
</gene>
<dbReference type="PANTHER" id="PTHR10992:SF1032">
    <property type="entry name" value="METHYLESTERASE 17"/>
    <property type="match status" value="1"/>
</dbReference>
<reference evidence="3 4" key="1">
    <citation type="journal article" date="2020" name="Nat. Commun.">
        <title>Genome of Tripterygium wilfordii and identification of cytochrome P450 involved in triptolide biosynthesis.</title>
        <authorList>
            <person name="Tu L."/>
            <person name="Su P."/>
            <person name="Zhang Z."/>
            <person name="Gao L."/>
            <person name="Wang J."/>
            <person name="Hu T."/>
            <person name="Zhou J."/>
            <person name="Zhang Y."/>
            <person name="Zhao Y."/>
            <person name="Liu Y."/>
            <person name="Song Y."/>
            <person name="Tong Y."/>
            <person name="Lu Y."/>
            <person name="Yang J."/>
            <person name="Xu C."/>
            <person name="Jia M."/>
            <person name="Peters R.J."/>
            <person name="Huang L."/>
            <person name="Gao W."/>
        </authorList>
    </citation>
    <scope>NUCLEOTIDE SEQUENCE [LARGE SCALE GENOMIC DNA]</scope>
    <source>
        <strain evidence="4">cv. XIE 37</strain>
        <tissue evidence="3">Leaf</tissue>
    </source>
</reference>
<keyword evidence="4" id="KW-1185">Reference proteome</keyword>
<dbReference type="GO" id="GO:0080032">
    <property type="term" value="F:methyl jasmonate esterase activity"/>
    <property type="evidence" value="ECO:0007669"/>
    <property type="project" value="TreeGrafter"/>
</dbReference>
<proteinExistence type="predicted"/>
<dbReference type="Proteomes" id="UP000593562">
    <property type="component" value="Unassembled WGS sequence"/>
</dbReference>
<dbReference type="PANTHER" id="PTHR10992">
    <property type="entry name" value="METHYLESTERASE FAMILY MEMBER"/>
    <property type="match status" value="1"/>
</dbReference>
<accession>A0A7J7E226</accession>
<evidence type="ECO:0000313" key="4">
    <source>
        <dbReference type="Proteomes" id="UP000593562"/>
    </source>
</evidence>
<dbReference type="InParanoid" id="A0A7J7E226"/>
<dbReference type="SUPFAM" id="SSF53474">
    <property type="entry name" value="alpha/beta-Hydrolases"/>
    <property type="match status" value="1"/>
</dbReference>
<organism evidence="3 4">
    <name type="scientific">Tripterygium wilfordii</name>
    <name type="common">Thunder God vine</name>
    <dbReference type="NCBI Taxonomy" id="458696"/>
    <lineage>
        <taxon>Eukaryota</taxon>
        <taxon>Viridiplantae</taxon>
        <taxon>Streptophyta</taxon>
        <taxon>Embryophyta</taxon>
        <taxon>Tracheophyta</taxon>
        <taxon>Spermatophyta</taxon>
        <taxon>Magnoliopsida</taxon>
        <taxon>eudicotyledons</taxon>
        <taxon>Gunneridae</taxon>
        <taxon>Pentapetalae</taxon>
        <taxon>rosids</taxon>
        <taxon>fabids</taxon>
        <taxon>Celastrales</taxon>
        <taxon>Celastraceae</taxon>
        <taxon>Tripterygium</taxon>
    </lineage>
</organism>
<dbReference type="EMBL" id="JAAARO010000001">
    <property type="protein sequence ID" value="KAF5752637.1"/>
    <property type="molecule type" value="Genomic_DNA"/>
</dbReference>
<evidence type="ECO:0000313" key="3">
    <source>
        <dbReference type="EMBL" id="KAF5752637.1"/>
    </source>
</evidence>
<evidence type="ECO:0000259" key="2">
    <source>
        <dbReference type="Pfam" id="PF12697"/>
    </source>
</evidence>
<dbReference type="Pfam" id="PF12697">
    <property type="entry name" value="Abhydrolase_6"/>
    <property type="match status" value="1"/>
</dbReference>
<evidence type="ECO:0000256" key="1">
    <source>
        <dbReference type="ARBA" id="ARBA00022801"/>
    </source>
</evidence>
<dbReference type="InterPro" id="IPR045889">
    <property type="entry name" value="MES/HNL"/>
</dbReference>
<feature type="domain" description="AB hydrolase-1" evidence="2">
    <location>
        <begin position="19"/>
        <end position="258"/>
    </location>
</feature>
<sequence>MPSMGEEEKPMKEPVRVHFVLVHGISTGSWCWYKIKCLMENSGLKVSCVDLKSAGIDPSDANSLLSFDDYNQPLLDFMSSLPDHEQVVLVGHSAGGLSVTQATHKFPKKIRLAVYVAATMIKLGFLTDEDLRDGVPDLSGFGDVYELGFGLGSNQPPTSALIKREHQKPICFQMSPHEDCALASMLMRPGPLMALTGAKFKDMEDDCNEGAESVPRVYIKTRYDHVVKPEQQEAMINRWPPSEVFVLESDHSPFFSTPFLLFGLLLKAATSI</sequence>
<dbReference type="GO" id="GO:0009696">
    <property type="term" value="P:salicylic acid metabolic process"/>
    <property type="evidence" value="ECO:0007669"/>
    <property type="project" value="TreeGrafter"/>
</dbReference>
<dbReference type="AlphaFoldDB" id="A0A7J7E226"/>
<name>A0A7J7E226_TRIWF</name>
<dbReference type="FunFam" id="3.40.50.1820:FF:000025">
    <property type="entry name" value="putative methylesterase 11, chloroplastic"/>
    <property type="match status" value="1"/>
</dbReference>
<comment type="caution">
    <text evidence="3">The sequence shown here is derived from an EMBL/GenBank/DDBJ whole genome shotgun (WGS) entry which is preliminary data.</text>
</comment>
<dbReference type="GO" id="GO:0080031">
    <property type="term" value="F:methyl salicylate esterase activity"/>
    <property type="evidence" value="ECO:0007669"/>
    <property type="project" value="TreeGrafter"/>
</dbReference>
<keyword evidence="1" id="KW-0378">Hydrolase</keyword>
<dbReference type="Gene3D" id="3.40.50.1820">
    <property type="entry name" value="alpha/beta hydrolase"/>
    <property type="match status" value="1"/>
</dbReference>
<protein>
    <submittedName>
        <fullName evidence="3">Methyl esterase 17</fullName>
    </submittedName>
</protein>
<dbReference type="InterPro" id="IPR000073">
    <property type="entry name" value="AB_hydrolase_1"/>
</dbReference>
<dbReference type="GO" id="GO:0009694">
    <property type="term" value="P:jasmonic acid metabolic process"/>
    <property type="evidence" value="ECO:0007669"/>
    <property type="project" value="TreeGrafter"/>
</dbReference>
<dbReference type="OrthoDB" id="1263307at2759"/>